<dbReference type="CDD" id="cd06170">
    <property type="entry name" value="LuxR_C_like"/>
    <property type="match status" value="1"/>
</dbReference>
<dbReference type="RefSeq" id="WP_345068088.1">
    <property type="nucleotide sequence ID" value="NZ_BAABGR010000029.1"/>
</dbReference>
<dbReference type="PANTHER" id="PTHR44688:SF16">
    <property type="entry name" value="DNA-BINDING TRANSCRIPTIONAL ACTIVATOR DEVR_DOSR"/>
    <property type="match status" value="1"/>
</dbReference>
<keyword evidence="4" id="KW-0472">Membrane</keyword>
<name>A0ABP8R580_9SPHI</name>
<sequence>MEFHKRQGQKDKVLEAFEEGIRAAQQYQSKYYTLVLHYTLTQYYLHTNSAAELLSAQEAFNKLWKAYDTSNILGQLNIIEQKHLGRITSEELEYAKSKVRYSTIMTCILFILFEGIGYLFLFRKNKYKPNSTVLLHNHANLEEGNADLMALTDRQRDIIELVKRGKTNKEIGEILFISENTVKYHLKAIYSIMGVDSRHELKRKAAFLPPPHNRKCLIKPLALSYAFLTA</sequence>
<dbReference type="SMART" id="SM00421">
    <property type="entry name" value="HTH_LUXR"/>
    <property type="match status" value="1"/>
</dbReference>
<evidence type="ECO:0000256" key="3">
    <source>
        <dbReference type="ARBA" id="ARBA00023163"/>
    </source>
</evidence>
<gene>
    <name evidence="6" type="ORF">GCM10023173_20110</name>
</gene>
<evidence type="ECO:0000256" key="2">
    <source>
        <dbReference type="ARBA" id="ARBA00023125"/>
    </source>
</evidence>
<organism evidence="6 7">
    <name type="scientific">Sphingobacterium thermophilum</name>
    <dbReference type="NCBI Taxonomy" id="768534"/>
    <lineage>
        <taxon>Bacteria</taxon>
        <taxon>Pseudomonadati</taxon>
        <taxon>Bacteroidota</taxon>
        <taxon>Sphingobacteriia</taxon>
        <taxon>Sphingobacteriales</taxon>
        <taxon>Sphingobacteriaceae</taxon>
        <taxon>Sphingobacterium</taxon>
    </lineage>
</organism>
<dbReference type="Proteomes" id="UP001500394">
    <property type="component" value="Unassembled WGS sequence"/>
</dbReference>
<dbReference type="InterPro" id="IPR016032">
    <property type="entry name" value="Sig_transdc_resp-reg_C-effctor"/>
</dbReference>
<accession>A0ABP8R580</accession>
<dbReference type="EMBL" id="BAABGR010000029">
    <property type="protein sequence ID" value="GAA4518350.1"/>
    <property type="molecule type" value="Genomic_DNA"/>
</dbReference>
<keyword evidence="1" id="KW-0805">Transcription regulation</keyword>
<evidence type="ECO:0000259" key="5">
    <source>
        <dbReference type="PROSITE" id="PS50043"/>
    </source>
</evidence>
<evidence type="ECO:0000256" key="1">
    <source>
        <dbReference type="ARBA" id="ARBA00023015"/>
    </source>
</evidence>
<dbReference type="PANTHER" id="PTHR44688">
    <property type="entry name" value="DNA-BINDING TRANSCRIPTIONAL ACTIVATOR DEVR_DOSR"/>
    <property type="match status" value="1"/>
</dbReference>
<dbReference type="PRINTS" id="PR00038">
    <property type="entry name" value="HTHLUXR"/>
</dbReference>
<keyword evidence="3" id="KW-0804">Transcription</keyword>
<protein>
    <recommendedName>
        <fullName evidence="5">HTH luxR-type domain-containing protein</fullName>
    </recommendedName>
</protein>
<feature type="transmembrane region" description="Helical" evidence="4">
    <location>
        <begin position="101"/>
        <end position="121"/>
    </location>
</feature>
<dbReference type="InterPro" id="IPR036388">
    <property type="entry name" value="WH-like_DNA-bd_sf"/>
</dbReference>
<dbReference type="SUPFAM" id="SSF46894">
    <property type="entry name" value="C-terminal effector domain of the bipartite response regulators"/>
    <property type="match status" value="1"/>
</dbReference>
<proteinExistence type="predicted"/>
<dbReference type="PROSITE" id="PS50043">
    <property type="entry name" value="HTH_LUXR_2"/>
    <property type="match status" value="1"/>
</dbReference>
<dbReference type="Gene3D" id="1.10.10.10">
    <property type="entry name" value="Winged helix-like DNA-binding domain superfamily/Winged helix DNA-binding domain"/>
    <property type="match status" value="1"/>
</dbReference>
<keyword evidence="4" id="KW-0812">Transmembrane</keyword>
<dbReference type="Pfam" id="PF00196">
    <property type="entry name" value="GerE"/>
    <property type="match status" value="1"/>
</dbReference>
<feature type="domain" description="HTH luxR-type" evidence="5">
    <location>
        <begin position="144"/>
        <end position="209"/>
    </location>
</feature>
<evidence type="ECO:0000256" key="4">
    <source>
        <dbReference type="SAM" id="Phobius"/>
    </source>
</evidence>
<comment type="caution">
    <text evidence="6">The sequence shown here is derived from an EMBL/GenBank/DDBJ whole genome shotgun (WGS) entry which is preliminary data.</text>
</comment>
<evidence type="ECO:0000313" key="6">
    <source>
        <dbReference type="EMBL" id="GAA4518350.1"/>
    </source>
</evidence>
<reference evidence="7" key="1">
    <citation type="journal article" date="2019" name="Int. J. Syst. Evol. Microbiol.">
        <title>The Global Catalogue of Microorganisms (GCM) 10K type strain sequencing project: providing services to taxonomists for standard genome sequencing and annotation.</title>
        <authorList>
            <consortium name="The Broad Institute Genomics Platform"/>
            <consortium name="The Broad Institute Genome Sequencing Center for Infectious Disease"/>
            <person name="Wu L."/>
            <person name="Ma J."/>
        </authorList>
    </citation>
    <scope>NUCLEOTIDE SEQUENCE [LARGE SCALE GENOMIC DNA]</scope>
    <source>
        <strain evidence="7">JCM 17858</strain>
    </source>
</reference>
<keyword evidence="2" id="KW-0238">DNA-binding</keyword>
<keyword evidence="7" id="KW-1185">Reference proteome</keyword>
<evidence type="ECO:0000313" key="7">
    <source>
        <dbReference type="Proteomes" id="UP001500394"/>
    </source>
</evidence>
<dbReference type="InterPro" id="IPR000792">
    <property type="entry name" value="Tscrpt_reg_LuxR_C"/>
</dbReference>
<keyword evidence="4" id="KW-1133">Transmembrane helix</keyword>